<name>A0A7Y4DDT2_CLOCO</name>
<protein>
    <submittedName>
        <fullName evidence="2">Uncharacterized protein</fullName>
    </submittedName>
</protein>
<evidence type="ECO:0000256" key="1">
    <source>
        <dbReference type="SAM" id="SignalP"/>
    </source>
</evidence>
<gene>
    <name evidence="2" type="ORF">HMJ28_08810</name>
</gene>
<dbReference type="RefSeq" id="WP_171303636.1">
    <property type="nucleotide sequence ID" value="NZ_JABFIF010000017.1"/>
</dbReference>
<feature type="chain" id="PRO_5030695849" evidence="1">
    <location>
        <begin position="34"/>
        <end position="225"/>
    </location>
</feature>
<dbReference type="EMBL" id="JABFIF010000017">
    <property type="protein sequence ID" value="NOH16484.1"/>
    <property type="molecule type" value="Genomic_DNA"/>
</dbReference>
<feature type="signal peptide" evidence="1">
    <location>
        <begin position="1"/>
        <end position="33"/>
    </location>
</feature>
<dbReference type="Proteomes" id="UP000528432">
    <property type="component" value="Unassembled WGS sequence"/>
</dbReference>
<keyword evidence="1" id="KW-0732">Signal</keyword>
<sequence>MKHLNYLSKARNVVTRGLLASMVLAGASGSAFAAEVHGNYGSHVNPANSEYQQVETIAQPTDESMADFVKTLHMLTKEEKALLVETESAKAPYYEQMNELNRQIDEKTATIVKQADPIFNQIFAIKNAHKDLWTKVDTHENQAQKTVGHDYIKFIQLSDVLTKSEKELLIREQTKIDSLYKKVDTYYAQAEEVTADLKAQLETVLSNIQDIDSKTTSIWGKVYAK</sequence>
<dbReference type="AlphaFoldDB" id="A0A7Y4DDT2"/>
<reference evidence="2 3" key="1">
    <citation type="submission" date="2020-05" db="EMBL/GenBank/DDBJ databases">
        <title>Draft genome sequence of Clostridium cochlearium strain AGROS13 isolated from a sheep dairy farm in New Zealand.</title>
        <authorList>
            <person name="Gupta T.B."/>
            <person name="Jauregui R."/>
            <person name="Risson A.N."/>
            <person name="Brightwell G."/>
            <person name="Maclean P."/>
        </authorList>
    </citation>
    <scope>NUCLEOTIDE SEQUENCE [LARGE SCALE GENOMIC DNA]</scope>
    <source>
        <strain evidence="2 3">AGROS13</strain>
    </source>
</reference>
<accession>A0A7Y4DDT2</accession>
<evidence type="ECO:0000313" key="3">
    <source>
        <dbReference type="Proteomes" id="UP000528432"/>
    </source>
</evidence>
<organism evidence="2 3">
    <name type="scientific">Clostridium cochlearium</name>
    <dbReference type="NCBI Taxonomy" id="1494"/>
    <lineage>
        <taxon>Bacteria</taxon>
        <taxon>Bacillati</taxon>
        <taxon>Bacillota</taxon>
        <taxon>Clostridia</taxon>
        <taxon>Eubacteriales</taxon>
        <taxon>Clostridiaceae</taxon>
        <taxon>Clostridium</taxon>
    </lineage>
</organism>
<comment type="caution">
    <text evidence="2">The sequence shown here is derived from an EMBL/GenBank/DDBJ whole genome shotgun (WGS) entry which is preliminary data.</text>
</comment>
<proteinExistence type="predicted"/>
<evidence type="ECO:0000313" key="2">
    <source>
        <dbReference type="EMBL" id="NOH16484.1"/>
    </source>
</evidence>